<dbReference type="GO" id="GO:0016020">
    <property type="term" value="C:membrane"/>
    <property type="evidence" value="ECO:0007669"/>
    <property type="project" value="UniProtKB-SubCell"/>
</dbReference>
<feature type="transmembrane region" description="Helical" evidence="6">
    <location>
        <begin position="32"/>
        <end position="56"/>
    </location>
</feature>
<evidence type="ECO:0000313" key="7">
    <source>
        <dbReference type="EMBL" id="CAD9672148.1"/>
    </source>
</evidence>
<sequence length="284" mass="29701">MVMLRAVVAAAVAGLLGWRGLRKKSLSPSGAAAAVLVGFLSFLASFRFGLVLIAFYQSSSSLTKFQGERKRRLEAGYKEGGQRDAEQVFSCSLLATVMAVVFLLTQGEDQPVDSAAAPMRSALLCAYLGHYACCNGDTWASELGTLDSGLPRLVLAPWRKVPKGTNGGMSFLGTAASLAGGLFIGLVFVVCGPHSSPGAPSQLPLIALGAAGGFVGSLIDSFLGATLQATFYHREKRIIVPSSASDNADVDRITGVDILSNEQVNALSVAITTALSFYAGLHYF</sequence>
<evidence type="ECO:0000256" key="5">
    <source>
        <dbReference type="ARBA" id="ARBA00023136"/>
    </source>
</evidence>
<evidence type="ECO:0000256" key="2">
    <source>
        <dbReference type="ARBA" id="ARBA00009012"/>
    </source>
</evidence>
<dbReference type="Pfam" id="PF01940">
    <property type="entry name" value="DUF92"/>
    <property type="match status" value="1"/>
</dbReference>
<keyword evidence="5 6" id="KW-0472">Membrane</keyword>
<evidence type="ECO:0000256" key="4">
    <source>
        <dbReference type="ARBA" id="ARBA00022989"/>
    </source>
</evidence>
<comment type="subcellular location">
    <subcellularLocation>
        <location evidence="1">Membrane</location>
        <topology evidence="1">Multi-pass membrane protein</topology>
    </subcellularLocation>
</comment>
<organism evidence="7">
    <name type="scientific">Rhizochromulina marina</name>
    <dbReference type="NCBI Taxonomy" id="1034831"/>
    <lineage>
        <taxon>Eukaryota</taxon>
        <taxon>Sar</taxon>
        <taxon>Stramenopiles</taxon>
        <taxon>Ochrophyta</taxon>
        <taxon>Dictyochophyceae</taxon>
        <taxon>Rhizochromulinales</taxon>
        <taxon>Rhizochromulina</taxon>
    </lineage>
</organism>
<evidence type="ECO:0008006" key="8">
    <source>
        <dbReference type="Google" id="ProtNLM"/>
    </source>
</evidence>
<evidence type="ECO:0000256" key="6">
    <source>
        <dbReference type="SAM" id="Phobius"/>
    </source>
</evidence>
<reference evidence="7" key="1">
    <citation type="submission" date="2021-01" db="EMBL/GenBank/DDBJ databases">
        <authorList>
            <person name="Corre E."/>
            <person name="Pelletier E."/>
            <person name="Niang G."/>
            <person name="Scheremetjew M."/>
            <person name="Finn R."/>
            <person name="Kale V."/>
            <person name="Holt S."/>
            <person name="Cochrane G."/>
            <person name="Meng A."/>
            <person name="Brown T."/>
            <person name="Cohen L."/>
        </authorList>
    </citation>
    <scope>NUCLEOTIDE SEQUENCE</scope>
    <source>
        <strain evidence="7">CCMP1243</strain>
    </source>
</reference>
<dbReference type="InterPro" id="IPR002794">
    <property type="entry name" value="DUF92_TMEM19"/>
</dbReference>
<keyword evidence="4 6" id="KW-1133">Transmembrane helix</keyword>
<feature type="transmembrane region" description="Helical" evidence="6">
    <location>
        <begin position="202"/>
        <end position="227"/>
    </location>
</feature>
<accession>A0A7S2RII1</accession>
<keyword evidence="3 6" id="KW-0812">Transmembrane</keyword>
<comment type="similarity">
    <text evidence="2">Belongs to the TMEM19 family.</text>
</comment>
<dbReference type="PANTHER" id="PTHR13353:SF5">
    <property type="entry name" value="TRANSMEMBRANE PROTEIN 19"/>
    <property type="match status" value="1"/>
</dbReference>
<dbReference type="PANTHER" id="PTHR13353">
    <property type="entry name" value="TRANSMEMBRANE PROTEIN 19"/>
    <property type="match status" value="1"/>
</dbReference>
<protein>
    <recommendedName>
        <fullName evidence="8">Transmembrane protein 19</fullName>
    </recommendedName>
</protein>
<evidence type="ECO:0000256" key="1">
    <source>
        <dbReference type="ARBA" id="ARBA00004141"/>
    </source>
</evidence>
<dbReference type="EMBL" id="HBHJ01007653">
    <property type="protein sequence ID" value="CAD9672148.1"/>
    <property type="molecule type" value="Transcribed_RNA"/>
</dbReference>
<feature type="transmembrane region" description="Helical" evidence="6">
    <location>
        <begin position="169"/>
        <end position="190"/>
    </location>
</feature>
<proteinExistence type="inferred from homology"/>
<evidence type="ECO:0000256" key="3">
    <source>
        <dbReference type="ARBA" id="ARBA00022692"/>
    </source>
</evidence>
<dbReference type="AlphaFoldDB" id="A0A7S2RII1"/>
<gene>
    <name evidence="7" type="ORF">RMAR1173_LOCUS4916</name>
</gene>
<name>A0A7S2RII1_9STRA</name>